<dbReference type="Proteomes" id="UP000244189">
    <property type="component" value="Unassembled WGS sequence"/>
</dbReference>
<dbReference type="AlphaFoldDB" id="A0A2T5GQC7"/>
<accession>A0A2T5GQC7</accession>
<reference evidence="1 2" key="1">
    <citation type="submission" date="2018-04" db="EMBL/GenBank/DDBJ databases">
        <title>Genomic Encyclopedia of Type Strains, Phase III (KMG-III): the genomes of soil and plant-associated and newly described type strains.</title>
        <authorList>
            <person name="Whitman W."/>
        </authorList>
    </citation>
    <scope>NUCLEOTIDE SEQUENCE [LARGE SCALE GENOMIC DNA]</scope>
    <source>
        <strain evidence="1 2">MA101b</strain>
    </source>
</reference>
<organism evidence="1 2">
    <name type="scientific">Sphingomonas aurantiaca</name>
    <dbReference type="NCBI Taxonomy" id="185949"/>
    <lineage>
        <taxon>Bacteria</taxon>
        <taxon>Pseudomonadati</taxon>
        <taxon>Pseudomonadota</taxon>
        <taxon>Alphaproteobacteria</taxon>
        <taxon>Sphingomonadales</taxon>
        <taxon>Sphingomonadaceae</taxon>
        <taxon>Sphingomonas</taxon>
    </lineage>
</organism>
<evidence type="ECO:0000313" key="2">
    <source>
        <dbReference type="Proteomes" id="UP000244189"/>
    </source>
</evidence>
<sequence length="204" mass="23174">MYNGPRWLAITDIIAVRRRSWNKLHAGVRLRRIGFRDDAAAHDIAIRPDNAFEFRHLFELARRQVDRRRGVRNQPADRHMIGASGRSAFHVRRGVEPSAFHDDLARLEIEAGGATRLADFARYDFSVGADVDVCDDPSRSIGSNGLRRIIISRYPRTRVADRNRHHRPLRRGCSGYRANCESCPNQSLACQCHVATPLPDPEVT</sequence>
<proteinExistence type="predicted"/>
<comment type="caution">
    <text evidence="1">The sequence shown here is derived from an EMBL/GenBank/DDBJ whole genome shotgun (WGS) entry which is preliminary data.</text>
</comment>
<name>A0A2T5GQC7_9SPHN</name>
<protein>
    <submittedName>
        <fullName evidence="1">Uncharacterized protein</fullName>
    </submittedName>
</protein>
<keyword evidence="2" id="KW-1185">Reference proteome</keyword>
<evidence type="ECO:0000313" key="1">
    <source>
        <dbReference type="EMBL" id="PTQ61468.1"/>
    </source>
</evidence>
<dbReference type="EMBL" id="QAOG01000002">
    <property type="protein sequence ID" value="PTQ61468.1"/>
    <property type="molecule type" value="Genomic_DNA"/>
</dbReference>
<gene>
    <name evidence="1" type="ORF">C8J26_1803</name>
</gene>